<dbReference type="EMBL" id="QSIQ01000001">
    <property type="protein sequence ID" value="RHD06647.1"/>
    <property type="molecule type" value="Genomic_DNA"/>
</dbReference>
<evidence type="ECO:0000313" key="4">
    <source>
        <dbReference type="EMBL" id="RGQ49351.1"/>
    </source>
</evidence>
<dbReference type="InterPro" id="IPR007060">
    <property type="entry name" value="FtsL/DivIC"/>
</dbReference>
<reference evidence="9" key="1">
    <citation type="submission" date="2015-05" db="EMBL/GenBank/DDBJ databases">
        <authorList>
            <consortium name="Pathogen Informatics"/>
        </authorList>
    </citation>
    <scope>NUCLEOTIDE SEQUENCE [LARGE SCALE GENOMIC DNA]</scope>
    <source>
        <strain evidence="3 10">2789STDY5608835</strain>
        <strain evidence="2 11">2789STDY5608887</strain>
        <strain evidence="9">L1-83</strain>
    </source>
</reference>
<evidence type="ECO:0000313" key="7">
    <source>
        <dbReference type="EMBL" id="RHD06647.1"/>
    </source>
</evidence>
<dbReference type="Proteomes" id="UP000095395">
    <property type="component" value="Unassembled WGS sequence"/>
</dbReference>
<organism evidence="1 9">
    <name type="scientific">Roseburia inulinivorans</name>
    <dbReference type="NCBI Taxonomy" id="360807"/>
    <lineage>
        <taxon>Bacteria</taxon>
        <taxon>Bacillati</taxon>
        <taxon>Bacillota</taxon>
        <taxon>Clostridia</taxon>
        <taxon>Lachnospirales</taxon>
        <taxon>Lachnospiraceae</taxon>
        <taxon>Roseburia</taxon>
    </lineage>
</organism>
<dbReference type="Pfam" id="PF04977">
    <property type="entry name" value="DivIC"/>
    <property type="match status" value="1"/>
</dbReference>
<dbReference type="EMBL" id="CYXX01000013">
    <property type="protein sequence ID" value="CUN11532.1"/>
    <property type="molecule type" value="Genomic_DNA"/>
</dbReference>
<dbReference type="GeneID" id="75162514"/>
<reference evidence="1" key="2">
    <citation type="submission" date="2015-05" db="EMBL/GenBank/DDBJ databases">
        <authorList>
            <person name="Wang D.B."/>
            <person name="Wang M."/>
        </authorList>
    </citation>
    <scope>NUCLEOTIDE SEQUENCE [LARGE SCALE GENOMIC DNA]</scope>
    <source>
        <strain evidence="1">L1-83</strain>
    </source>
</reference>
<evidence type="ECO:0000313" key="5">
    <source>
        <dbReference type="EMBL" id="RGR67908.1"/>
    </source>
</evidence>
<evidence type="ECO:0000313" key="11">
    <source>
        <dbReference type="Proteomes" id="UP000095453"/>
    </source>
</evidence>
<dbReference type="Proteomes" id="UP000049828">
    <property type="component" value="Unassembled WGS sequence"/>
</dbReference>
<name>A0A0M6WKR6_9FIRM</name>
<dbReference type="Proteomes" id="UP000283492">
    <property type="component" value="Unassembled WGS sequence"/>
</dbReference>
<dbReference type="STRING" id="360807.ERS852392_02186"/>
<evidence type="ECO:0000313" key="10">
    <source>
        <dbReference type="Proteomes" id="UP000095395"/>
    </source>
</evidence>
<dbReference type="EMBL" id="QRUN01000012">
    <property type="protein sequence ID" value="RGR67908.1"/>
    <property type="molecule type" value="Genomic_DNA"/>
</dbReference>
<dbReference type="Proteomes" id="UP000283738">
    <property type="component" value="Unassembled WGS sequence"/>
</dbReference>
<dbReference type="Proteomes" id="UP000286271">
    <property type="component" value="Unassembled WGS sequence"/>
</dbReference>
<evidence type="ECO:0000313" key="8">
    <source>
        <dbReference type="EMBL" id="RHE97565.1"/>
    </source>
</evidence>
<reference evidence="12 13" key="3">
    <citation type="submission" date="2018-08" db="EMBL/GenBank/DDBJ databases">
        <title>A genome reference for cultivated species of the human gut microbiota.</title>
        <authorList>
            <person name="Zou Y."/>
            <person name="Xue W."/>
            <person name="Luo G."/>
        </authorList>
    </citation>
    <scope>NUCLEOTIDE SEQUENCE [LARGE SCALE GENOMIC DNA]</scope>
    <source>
        <strain evidence="5 15">AF24-4</strain>
        <strain evidence="4 14">AF28-15</strain>
        <strain evidence="8 16">AM27-11</strain>
        <strain evidence="7 12">AM32-8LB</strain>
        <strain evidence="6 13">AM42-1AC</strain>
    </source>
</reference>
<evidence type="ECO:0000313" key="16">
    <source>
        <dbReference type="Proteomes" id="UP000286271"/>
    </source>
</evidence>
<evidence type="ECO:0000313" key="9">
    <source>
        <dbReference type="Proteomes" id="UP000049828"/>
    </source>
</evidence>
<dbReference type="RefSeq" id="WP_007884738.1">
    <property type="nucleotide sequence ID" value="NZ_CABJFX010000016.1"/>
</dbReference>
<evidence type="ECO:0000313" key="2">
    <source>
        <dbReference type="EMBL" id="CUN11532.1"/>
    </source>
</evidence>
<evidence type="ECO:0000313" key="15">
    <source>
        <dbReference type="Proteomes" id="UP000285820"/>
    </source>
</evidence>
<evidence type="ECO:0000313" key="6">
    <source>
        <dbReference type="EMBL" id="RHA88062.1"/>
    </source>
</evidence>
<evidence type="ECO:0000313" key="12">
    <source>
        <dbReference type="Proteomes" id="UP000266391"/>
    </source>
</evidence>
<dbReference type="EMBL" id="QSFX01000016">
    <property type="protein sequence ID" value="RHA88062.1"/>
    <property type="molecule type" value="Genomic_DNA"/>
</dbReference>
<proteinExistence type="predicted"/>
<evidence type="ECO:0000313" key="1">
    <source>
        <dbReference type="EMBL" id="CRL37606.1"/>
    </source>
</evidence>
<dbReference type="EMBL" id="CVRS01000068">
    <property type="protein sequence ID" value="CRL37606.1"/>
    <property type="molecule type" value="Genomic_DNA"/>
</dbReference>
<gene>
    <name evidence="8" type="ORF">DW707_09125</name>
    <name evidence="7" type="ORF">DW813_01930</name>
    <name evidence="6" type="ORF">DW914_09755</name>
    <name evidence="5" type="ORF">DWY29_09755</name>
    <name evidence="4" type="ORF">DWY96_08645</name>
    <name evidence="3" type="ORF">ERS852392_02186</name>
    <name evidence="2" type="ORF">ERS852444_01948</name>
    <name evidence="1" type="ORF">RIL183_20531</name>
</gene>
<accession>A0A0M6WKR6</accession>
<dbReference type="OrthoDB" id="1771181at2"/>
<evidence type="ECO:0000313" key="3">
    <source>
        <dbReference type="EMBL" id="CUO10969.1"/>
    </source>
</evidence>
<keyword evidence="9" id="KW-1185">Reference proteome</keyword>
<sequence length="101" mass="11860">MANAKRRRRKNGNRAGRMCITCIVFVFAIVMSTQIIKVYQKDQEYIAKQADLEQQLSAEQDRQKELEAYETYTKSQQYVEDVAKSKLGLLYDNEVVFKEQK</sequence>
<dbReference type="EMBL" id="QSKW01000012">
    <property type="protein sequence ID" value="RHE97565.1"/>
    <property type="molecule type" value="Genomic_DNA"/>
</dbReference>
<dbReference type="EMBL" id="CYYR01000015">
    <property type="protein sequence ID" value="CUO10969.1"/>
    <property type="molecule type" value="Genomic_DNA"/>
</dbReference>
<evidence type="ECO:0000313" key="13">
    <source>
        <dbReference type="Proteomes" id="UP000283492"/>
    </source>
</evidence>
<dbReference type="Proteomes" id="UP000095453">
    <property type="component" value="Unassembled WGS sequence"/>
</dbReference>
<evidence type="ECO:0000313" key="14">
    <source>
        <dbReference type="Proteomes" id="UP000283738"/>
    </source>
</evidence>
<protein>
    <submittedName>
        <fullName evidence="2 4">Septum formation initiator</fullName>
    </submittedName>
</protein>
<dbReference type="AlphaFoldDB" id="A0A0M6WKR6"/>
<dbReference type="EMBL" id="QRTF01000016">
    <property type="protein sequence ID" value="RGQ49351.1"/>
    <property type="molecule type" value="Genomic_DNA"/>
</dbReference>
<dbReference type="Proteomes" id="UP000285820">
    <property type="component" value="Unassembled WGS sequence"/>
</dbReference>
<dbReference type="Proteomes" id="UP000266391">
    <property type="component" value="Unassembled WGS sequence"/>
</dbReference>